<dbReference type="PRINTS" id="PR00465">
    <property type="entry name" value="EP450IV"/>
</dbReference>
<organism evidence="38 39">
    <name type="scientific">Pomacea canaliculata</name>
    <name type="common">Golden apple snail</name>
    <dbReference type="NCBI Taxonomy" id="400727"/>
    <lineage>
        <taxon>Eukaryota</taxon>
        <taxon>Metazoa</taxon>
        <taxon>Spiralia</taxon>
        <taxon>Lophotrochozoa</taxon>
        <taxon>Mollusca</taxon>
        <taxon>Gastropoda</taxon>
        <taxon>Caenogastropoda</taxon>
        <taxon>Architaenioglossa</taxon>
        <taxon>Ampullarioidea</taxon>
        <taxon>Ampullariidae</taxon>
        <taxon>Pomacea</taxon>
    </lineage>
</organism>
<dbReference type="FunFam" id="1.10.630.10:FF:000027">
    <property type="entry name" value="lanosterol 14-alpha demethylase isoform X1"/>
    <property type="match status" value="1"/>
</dbReference>
<evidence type="ECO:0000256" key="15">
    <source>
        <dbReference type="ARBA" id="ARBA00023033"/>
    </source>
</evidence>
<evidence type="ECO:0000256" key="24">
    <source>
        <dbReference type="ARBA" id="ARBA00047587"/>
    </source>
</evidence>
<comment type="catalytic activity">
    <reaction evidence="28">
        <text>32-oxo-24,25-dihydrolanosterol + reduced [NADPH--hemoprotein reductase] + O2 = 4,4-dimethyl-8,14-cholestadien-3beta-ol + formate + oxidized [NADPH--hemoprotein reductase] + H2O + 2 H(+)</text>
        <dbReference type="Rhea" id="RHEA:75083"/>
        <dbReference type="Rhea" id="RHEA-COMP:11964"/>
        <dbReference type="Rhea" id="RHEA-COMP:11965"/>
        <dbReference type="ChEBI" id="CHEBI:15377"/>
        <dbReference type="ChEBI" id="CHEBI:15378"/>
        <dbReference type="ChEBI" id="CHEBI:15379"/>
        <dbReference type="ChEBI" id="CHEBI:15740"/>
        <dbReference type="ChEBI" id="CHEBI:57618"/>
        <dbReference type="ChEBI" id="CHEBI:58210"/>
        <dbReference type="ChEBI" id="CHEBI:78904"/>
        <dbReference type="ChEBI" id="CHEBI:87060"/>
    </reaction>
    <physiologicalReaction direction="left-to-right" evidence="28">
        <dbReference type="Rhea" id="RHEA:75084"/>
    </physiologicalReaction>
</comment>
<comment type="catalytic activity">
    <reaction evidence="24">
        <text>a 14alpha-hydroxymethyl steroid + reduced [NADPH--hemoprotein reductase] + O2 = a 14alpha-formyl steroid + oxidized [NADPH--hemoprotein reductase] + 2 H2O + H(+)</text>
        <dbReference type="Rhea" id="RHEA:68064"/>
        <dbReference type="Rhea" id="RHEA-COMP:11964"/>
        <dbReference type="Rhea" id="RHEA-COMP:11965"/>
        <dbReference type="ChEBI" id="CHEBI:15377"/>
        <dbReference type="ChEBI" id="CHEBI:15378"/>
        <dbReference type="ChEBI" id="CHEBI:15379"/>
        <dbReference type="ChEBI" id="CHEBI:57618"/>
        <dbReference type="ChEBI" id="CHEBI:58210"/>
        <dbReference type="ChEBI" id="CHEBI:176901"/>
        <dbReference type="ChEBI" id="CHEBI:176902"/>
    </reaction>
    <physiologicalReaction direction="left-to-right" evidence="24">
        <dbReference type="Rhea" id="RHEA:68065"/>
    </physiologicalReaction>
</comment>
<comment type="similarity">
    <text evidence="3 36">Belongs to the cytochrome P450 family.</text>
</comment>
<dbReference type="GO" id="GO:0006695">
    <property type="term" value="P:cholesterol biosynthetic process"/>
    <property type="evidence" value="ECO:0007669"/>
    <property type="project" value="UniProtKB-KW"/>
</dbReference>
<dbReference type="OMA" id="HWFPFVG"/>
<dbReference type="InterPro" id="IPR001128">
    <property type="entry name" value="Cyt_P450"/>
</dbReference>
<keyword evidence="5" id="KW-0153">Cholesterol metabolism</keyword>
<keyword evidence="17 37" id="KW-0472">Membrane</keyword>
<evidence type="ECO:0000313" key="38">
    <source>
        <dbReference type="EMBL" id="PVD30689.1"/>
    </source>
</evidence>
<evidence type="ECO:0000256" key="16">
    <source>
        <dbReference type="ARBA" id="ARBA00023098"/>
    </source>
</evidence>
<dbReference type="InterPro" id="IPR050529">
    <property type="entry name" value="CYP450_sterol_14alpha_dmase"/>
</dbReference>
<evidence type="ECO:0000256" key="31">
    <source>
        <dbReference type="ARBA" id="ARBA00048839"/>
    </source>
</evidence>
<keyword evidence="9" id="KW-0152">Cholesterol biosynthesis</keyword>
<evidence type="ECO:0000256" key="6">
    <source>
        <dbReference type="ARBA" id="ARBA00022617"/>
    </source>
</evidence>
<dbReference type="PANTHER" id="PTHR24304">
    <property type="entry name" value="CYTOCHROME P450 FAMILY 7"/>
    <property type="match status" value="1"/>
</dbReference>
<dbReference type="GO" id="GO:0008398">
    <property type="term" value="F:sterol 14-demethylase activity"/>
    <property type="evidence" value="ECO:0007669"/>
    <property type="project" value="UniProtKB-EC"/>
</dbReference>
<comment type="catalytic activity">
    <reaction evidence="29">
        <text>32-oxolanosterol + reduced [NADPH--hemoprotein reductase] + O2 = 4,4-dimethyl-5alpha-cholesta-8,14,24-trien-3beta-ol + formate + oxidized [NADPH--hemoprotein reductase] + H2O + 2 H(+)</text>
        <dbReference type="Rhea" id="RHEA:75111"/>
        <dbReference type="Rhea" id="RHEA-COMP:11964"/>
        <dbReference type="Rhea" id="RHEA-COMP:11965"/>
        <dbReference type="ChEBI" id="CHEBI:15377"/>
        <dbReference type="ChEBI" id="CHEBI:15378"/>
        <dbReference type="ChEBI" id="CHEBI:15379"/>
        <dbReference type="ChEBI" id="CHEBI:15740"/>
        <dbReference type="ChEBI" id="CHEBI:17813"/>
        <dbReference type="ChEBI" id="CHEBI:57618"/>
        <dbReference type="ChEBI" id="CHEBI:58210"/>
        <dbReference type="ChEBI" id="CHEBI:166681"/>
    </reaction>
    <physiologicalReaction direction="left-to-right" evidence="29">
        <dbReference type="Rhea" id="RHEA:75112"/>
    </physiologicalReaction>
</comment>
<protein>
    <recommendedName>
        <fullName evidence="22">Lanosterol 14-alpha demethylase</fullName>
        <ecNumber evidence="21">1.14.14.154</ecNumber>
    </recommendedName>
</protein>
<evidence type="ECO:0000313" key="39">
    <source>
        <dbReference type="Proteomes" id="UP000245119"/>
    </source>
</evidence>
<dbReference type="PRINTS" id="PR00385">
    <property type="entry name" value="P450"/>
</dbReference>
<keyword evidence="15 36" id="KW-0503">Monooxygenase</keyword>
<name>A0A2T7PBA0_POMCA</name>
<comment type="subcellular location">
    <subcellularLocation>
        <location evidence="2">Endoplasmic reticulum membrane</location>
        <topology evidence="2">Single-pass membrane protein</topology>
    </subcellularLocation>
</comment>
<evidence type="ECO:0000256" key="10">
    <source>
        <dbReference type="ARBA" id="ARBA00022824"/>
    </source>
</evidence>
<comment type="catalytic activity">
    <reaction evidence="26">
        <text>a 14alpha-methyl steroid + 3 reduced [NADPH--hemoprotein reductase] + 3 O2 = a Delta(14) steroid + formate + 3 oxidized [NADPH--hemoprotein reductase] + 4 H2O + 4 H(+)</text>
        <dbReference type="Rhea" id="RHEA:54028"/>
        <dbReference type="Rhea" id="RHEA-COMP:11964"/>
        <dbReference type="Rhea" id="RHEA-COMP:11965"/>
        <dbReference type="ChEBI" id="CHEBI:15377"/>
        <dbReference type="ChEBI" id="CHEBI:15378"/>
        <dbReference type="ChEBI" id="CHEBI:15379"/>
        <dbReference type="ChEBI" id="CHEBI:15740"/>
        <dbReference type="ChEBI" id="CHEBI:57618"/>
        <dbReference type="ChEBI" id="CHEBI:58210"/>
        <dbReference type="ChEBI" id="CHEBI:138029"/>
        <dbReference type="ChEBI" id="CHEBI:138031"/>
        <dbReference type="EC" id="1.14.14.154"/>
    </reaction>
    <physiologicalReaction direction="left-to-right" evidence="26">
        <dbReference type="Rhea" id="RHEA:54029"/>
    </physiologicalReaction>
</comment>
<dbReference type="GO" id="GO:0005789">
    <property type="term" value="C:endoplasmic reticulum membrane"/>
    <property type="evidence" value="ECO:0007669"/>
    <property type="project" value="UniProtKB-SubCell"/>
</dbReference>
<evidence type="ECO:0000256" key="30">
    <source>
        <dbReference type="ARBA" id="ARBA00048736"/>
    </source>
</evidence>
<evidence type="ECO:0000256" key="26">
    <source>
        <dbReference type="ARBA" id="ARBA00047702"/>
    </source>
</evidence>
<dbReference type="PANTHER" id="PTHR24304:SF2">
    <property type="entry name" value="24-HYDROXYCHOLESTEROL 7-ALPHA-HYDROXYLASE"/>
    <property type="match status" value="1"/>
</dbReference>
<evidence type="ECO:0000256" key="2">
    <source>
        <dbReference type="ARBA" id="ARBA00004389"/>
    </source>
</evidence>
<dbReference type="InterPro" id="IPR036396">
    <property type="entry name" value="Cyt_P450_sf"/>
</dbReference>
<keyword evidence="18" id="KW-1207">Sterol metabolism</keyword>
<dbReference type="CDD" id="cd11042">
    <property type="entry name" value="CYP51-like"/>
    <property type="match status" value="1"/>
</dbReference>
<evidence type="ECO:0000256" key="21">
    <source>
        <dbReference type="ARBA" id="ARBA00038974"/>
    </source>
</evidence>
<dbReference type="OrthoDB" id="1055148at2759"/>
<dbReference type="AlphaFoldDB" id="A0A2T7PBA0"/>
<keyword evidence="10" id="KW-0256">Endoplasmic reticulum</keyword>
<keyword evidence="7 37" id="KW-0812">Transmembrane</keyword>
<comment type="catalytic activity">
    <reaction evidence="25">
        <text>lanosterol + 3 reduced [NADPH--hemoprotein reductase] + 3 O2 = 4,4-dimethyl-5alpha-cholesta-8,14,24-trien-3beta-ol + formate + 3 oxidized [NADPH--hemoprotein reductase] + 4 H2O + 4 H(+)</text>
        <dbReference type="Rhea" id="RHEA:25286"/>
        <dbReference type="Rhea" id="RHEA-COMP:11964"/>
        <dbReference type="Rhea" id="RHEA-COMP:11965"/>
        <dbReference type="ChEBI" id="CHEBI:15377"/>
        <dbReference type="ChEBI" id="CHEBI:15378"/>
        <dbReference type="ChEBI" id="CHEBI:15379"/>
        <dbReference type="ChEBI" id="CHEBI:15740"/>
        <dbReference type="ChEBI" id="CHEBI:16521"/>
        <dbReference type="ChEBI" id="CHEBI:17813"/>
        <dbReference type="ChEBI" id="CHEBI:57618"/>
        <dbReference type="ChEBI" id="CHEBI:58210"/>
        <dbReference type="EC" id="1.14.14.154"/>
    </reaction>
    <physiologicalReaction direction="left-to-right" evidence="25">
        <dbReference type="Rhea" id="RHEA:25287"/>
    </physiologicalReaction>
</comment>
<sequence>MTIKDEAVDFVLKSGGATYALTAAVLVLAVSWLIGKWKHQGTEKLPPHIPSTIPFLGQAISFAQNPIEFLLAAYQKYGPVFSFTMVGKTFTYLVGSEAAALFFNSKNENLNAEDVYSRLTTPVFGKGVAYDVPHPVFLEQKKILKTGLNIARFREHVHMIEEETDSYFRRWGNKGKNDLFVAMSELIILTASRCLHGKEIRAMLDEKVAQLYWDLDGGFTHMAWLLPGWLPFPSFRKRDKAHLAVKQMFYQVIQRRREAKEQEDDILQTLIDSTYKSGRKLTDDEVAGMLIGLLLAGQHTSSTTSSWLIFFLAKHQHIQNKVFEEQRHLAWNEADGMWEPLSYDVLKEMQLLDCCLKETLRLRPPIMTMMRMCKTPQTVMGYTIPPGHQVCVSPTTNHRLPDSWRELDQFLPERFLEPDTGNSEKFSYVPFGAGRHRCIGESFAYVQIKTLVSYLLRKFHFELVDGYFPEVDFTTMIHTPKNPVIAYHLRQ</sequence>
<dbReference type="GO" id="GO:0020037">
    <property type="term" value="F:heme binding"/>
    <property type="evidence" value="ECO:0007669"/>
    <property type="project" value="InterPro"/>
</dbReference>
<comment type="cofactor">
    <cofactor evidence="1 35">
        <name>heme</name>
        <dbReference type="ChEBI" id="CHEBI:30413"/>
    </cofactor>
</comment>
<gene>
    <name evidence="38" type="ORF">C0Q70_09963</name>
</gene>
<keyword evidence="14" id="KW-0756">Sterol biosynthesis</keyword>
<dbReference type="Gene3D" id="1.10.630.10">
    <property type="entry name" value="Cytochrome P450"/>
    <property type="match status" value="1"/>
</dbReference>
<evidence type="ECO:0000256" key="3">
    <source>
        <dbReference type="ARBA" id="ARBA00010617"/>
    </source>
</evidence>
<evidence type="ECO:0000256" key="4">
    <source>
        <dbReference type="ARBA" id="ARBA00022516"/>
    </source>
</evidence>
<dbReference type="InterPro" id="IPR002403">
    <property type="entry name" value="Cyt_P450_E_grp-IV"/>
</dbReference>
<evidence type="ECO:0000256" key="8">
    <source>
        <dbReference type="ARBA" id="ARBA00022723"/>
    </source>
</evidence>
<evidence type="ECO:0000256" key="32">
    <source>
        <dbReference type="ARBA" id="ARBA00048866"/>
    </source>
</evidence>
<dbReference type="GO" id="GO:0005506">
    <property type="term" value="F:iron ion binding"/>
    <property type="evidence" value="ECO:0007669"/>
    <property type="project" value="InterPro"/>
</dbReference>
<dbReference type="EMBL" id="PZQS01000005">
    <property type="protein sequence ID" value="PVD30689.1"/>
    <property type="molecule type" value="Genomic_DNA"/>
</dbReference>
<evidence type="ECO:0000256" key="35">
    <source>
        <dbReference type="PIRSR" id="PIRSR602403-1"/>
    </source>
</evidence>
<dbReference type="InterPro" id="IPR017972">
    <property type="entry name" value="Cyt_P450_CS"/>
</dbReference>
<evidence type="ECO:0000256" key="33">
    <source>
        <dbReference type="ARBA" id="ARBA00049163"/>
    </source>
</evidence>
<comment type="catalytic activity">
    <reaction evidence="33">
        <text>lanosterol + reduced [NADPH--hemoprotein reductase] + O2 = 32-hydroxylanosterol + oxidized [NADPH--hemoprotein reductase] + H2O + H(+)</text>
        <dbReference type="Rhea" id="RHEA:75103"/>
        <dbReference type="Rhea" id="RHEA-COMP:11964"/>
        <dbReference type="Rhea" id="RHEA-COMP:11965"/>
        <dbReference type="ChEBI" id="CHEBI:15377"/>
        <dbReference type="ChEBI" id="CHEBI:15378"/>
        <dbReference type="ChEBI" id="CHEBI:15379"/>
        <dbReference type="ChEBI" id="CHEBI:16521"/>
        <dbReference type="ChEBI" id="CHEBI:57618"/>
        <dbReference type="ChEBI" id="CHEBI:58210"/>
        <dbReference type="ChEBI" id="CHEBI:166806"/>
    </reaction>
    <physiologicalReaction direction="left-to-right" evidence="33">
        <dbReference type="Rhea" id="RHEA:75104"/>
    </physiologicalReaction>
</comment>
<evidence type="ECO:0000256" key="29">
    <source>
        <dbReference type="ARBA" id="ARBA00048479"/>
    </source>
</evidence>
<accession>A0A2T7PBA0</accession>
<comment type="catalytic activity">
    <reaction evidence="34">
        <text>a 14alpha-formyl steroid + reduced [NADPH--hemoprotein reductase] + O2 = a Delta(14) steroid + formate + oxidized [NADPH--hemoprotein reductase] + H2O + 2 H(+)</text>
        <dbReference type="Rhea" id="RHEA:68068"/>
        <dbReference type="Rhea" id="RHEA-COMP:11964"/>
        <dbReference type="Rhea" id="RHEA-COMP:11965"/>
        <dbReference type="ChEBI" id="CHEBI:15377"/>
        <dbReference type="ChEBI" id="CHEBI:15378"/>
        <dbReference type="ChEBI" id="CHEBI:15379"/>
        <dbReference type="ChEBI" id="CHEBI:15740"/>
        <dbReference type="ChEBI" id="CHEBI:57618"/>
        <dbReference type="ChEBI" id="CHEBI:58210"/>
        <dbReference type="ChEBI" id="CHEBI:138031"/>
        <dbReference type="ChEBI" id="CHEBI:176902"/>
    </reaction>
    <physiologicalReaction direction="left-to-right" evidence="34">
        <dbReference type="Rhea" id="RHEA:68069"/>
    </physiologicalReaction>
</comment>
<dbReference type="EC" id="1.14.14.154" evidence="21"/>
<evidence type="ECO:0000256" key="5">
    <source>
        <dbReference type="ARBA" id="ARBA00022548"/>
    </source>
</evidence>
<comment type="catalytic activity">
    <reaction evidence="32">
        <text>a 14alpha-methyl steroid + reduced [NADPH--hemoprotein reductase] + O2 = a 14alpha-hydroxymethyl steroid + oxidized [NADPH--hemoprotein reductase] + H2O + H(+)</text>
        <dbReference type="Rhea" id="RHEA:68060"/>
        <dbReference type="Rhea" id="RHEA-COMP:11964"/>
        <dbReference type="Rhea" id="RHEA-COMP:11965"/>
        <dbReference type="ChEBI" id="CHEBI:15377"/>
        <dbReference type="ChEBI" id="CHEBI:15378"/>
        <dbReference type="ChEBI" id="CHEBI:15379"/>
        <dbReference type="ChEBI" id="CHEBI:57618"/>
        <dbReference type="ChEBI" id="CHEBI:58210"/>
        <dbReference type="ChEBI" id="CHEBI:138029"/>
        <dbReference type="ChEBI" id="CHEBI:176901"/>
    </reaction>
    <physiologicalReaction direction="left-to-right" evidence="32">
        <dbReference type="Rhea" id="RHEA:68061"/>
    </physiologicalReaction>
</comment>
<dbReference type="STRING" id="400727.A0A2T7PBA0"/>
<evidence type="ECO:0000256" key="18">
    <source>
        <dbReference type="ARBA" id="ARBA00023166"/>
    </source>
</evidence>
<feature type="transmembrane region" description="Helical" evidence="37">
    <location>
        <begin position="16"/>
        <end position="35"/>
    </location>
</feature>
<evidence type="ECO:0000256" key="34">
    <source>
        <dbReference type="ARBA" id="ARBA00049450"/>
    </source>
</evidence>
<evidence type="ECO:0000256" key="7">
    <source>
        <dbReference type="ARBA" id="ARBA00022692"/>
    </source>
</evidence>
<evidence type="ECO:0000256" key="25">
    <source>
        <dbReference type="ARBA" id="ARBA00047670"/>
    </source>
</evidence>
<evidence type="ECO:0000256" key="36">
    <source>
        <dbReference type="RuleBase" id="RU000461"/>
    </source>
</evidence>
<dbReference type="PROSITE" id="PS00086">
    <property type="entry name" value="CYTOCHROME_P450"/>
    <property type="match status" value="1"/>
</dbReference>
<evidence type="ECO:0000256" key="23">
    <source>
        <dbReference type="ARBA" id="ARBA00047379"/>
    </source>
</evidence>
<evidence type="ECO:0000256" key="11">
    <source>
        <dbReference type="ARBA" id="ARBA00022989"/>
    </source>
</evidence>
<keyword evidence="13 35" id="KW-0408">Iron</keyword>
<evidence type="ECO:0000256" key="17">
    <source>
        <dbReference type="ARBA" id="ARBA00023136"/>
    </source>
</evidence>
<keyword evidence="8 35" id="KW-0479">Metal-binding</keyword>
<keyword evidence="11 37" id="KW-1133">Transmembrane helix</keyword>
<keyword evidence="19" id="KW-0753">Steroid metabolism</keyword>
<evidence type="ECO:0000256" key="27">
    <source>
        <dbReference type="ARBA" id="ARBA00047983"/>
    </source>
</evidence>
<keyword evidence="4" id="KW-0444">Lipid biosynthesis</keyword>
<comment type="catalytic activity">
    <reaction evidence="27">
        <text>24,25-dihydrolanosterol + reduced [NADPH--hemoprotein reductase] + O2 = 32-hydroxy-24,25-dihydrolanosterol + oxidized [NADPH--hemoprotein reductase] + H2O + H(+)</text>
        <dbReference type="Rhea" id="RHEA:75079"/>
        <dbReference type="Rhea" id="RHEA-COMP:11964"/>
        <dbReference type="Rhea" id="RHEA-COMP:11965"/>
        <dbReference type="ChEBI" id="CHEBI:15377"/>
        <dbReference type="ChEBI" id="CHEBI:15378"/>
        <dbReference type="ChEBI" id="CHEBI:15379"/>
        <dbReference type="ChEBI" id="CHEBI:28113"/>
        <dbReference type="ChEBI" id="CHEBI:57618"/>
        <dbReference type="ChEBI" id="CHEBI:58210"/>
        <dbReference type="ChEBI" id="CHEBI:87057"/>
    </reaction>
    <physiologicalReaction direction="left-to-right" evidence="27">
        <dbReference type="Rhea" id="RHEA:75080"/>
    </physiologicalReaction>
</comment>
<evidence type="ECO:0000256" key="13">
    <source>
        <dbReference type="ARBA" id="ARBA00023004"/>
    </source>
</evidence>
<reference evidence="38 39" key="1">
    <citation type="submission" date="2018-04" db="EMBL/GenBank/DDBJ databases">
        <title>The genome of golden apple snail Pomacea canaliculata provides insight into stress tolerance and invasive adaptation.</title>
        <authorList>
            <person name="Liu C."/>
            <person name="Liu B."/>
            <person name="Ren Y."/>
            <person name="Zhang Y."/>
            <person name="Wang H."/>
            <person name="Li S."/>
            <person name="Jiang F."/>
            <person name="Yin L."/>
            <person name="Zhang G."/>
            <person name="Qian W."/>
            <person name="Fan W."/>
        </authorList>
    </citation>
    <scope>NUCLEOTIDE SEQUENCE [LARGE SCALE GENOMIC DNA]</scope>
    <source>
        <strain evidence="38">SZHN2017</strain>
        <tissue evidence="38">Muscle</tissue>
    </source>
</reference>
<evidence type="ECO:0000256" key="1">
    <source>
        <dbReference type="ARBA" id="ARBA00001971"/>
    </source>
</evidence>
<proteinExistence type="inferred from homology"/>
<keyword evidence="14" id="KW-0752">Steroid biosynthesis</keyword>
<comment type="caution">
    <text evidence="38">The sequence shown here is derived from an EMBL/GenBank/DDBJ whole genome shotgun (WGS) entry which is preliminary data.</text>
</comment>
<dbReference type="SUPFAM" id="SSF48264">
    <property type="entry name" value="Cytochrome P450"/>
    <property type="match status" value="1"/>
</dbReference>
<evidence type="ECO:0000256" key="28">
    <source>
        <dbReference type="ARBA" id="ARBA00048245"/>
    </source>
</evidence>
<keyword evidence="12 36" id="KW-0560">Oxidoreductase</keyword>
<keyword evidence="16" id="KW-0443">Lipid metabolism</keyword>
<dbReference type="Pfam" id="PF00067">
    <property type="entry name" value="p450"/>
    <property type="match status" value="1"/>
</dbReference>
<evidence type="ECO:0000256" key="12">
    <source>
        <dbReference type="ARBA" id="ARBA00023002"/>
    </source>
</evidence>
<evidence type="ECO:0000256" key="9">
    <source>
        <dbReference type="ARBA" id="ARBA00022778"/>
    </source>
</evidence>
<comment type="pathway">
    <text evidence="20">Steroid biosynthesis; zymosterol biosynthesis; zymosterol from lanosterol: step 1/6.</text>
</comment>
<evidence type="ECO:0000256" key="22">
    <source>
        <dbReference type="ARBA" id="ARBA00041158"/>
    </source>
</evidence>
<evidence type="ECO:0000256" key="19">
    <source>
        <dbReference type="ARBA" id="ARBA00023221"/>
    </source>
</evidence>
<keyword evidence="6 35" id="KW-0349">Heme</keyword>
<keyword evidence="39" id="KW-1185">Reference proteome</keyword>
<evidence type="ECO:0000256" key="14">
    <source>
        <dbReference type="ARBA" id="ARBA00023011"/>
    </source>
</evidence>
<feature type="binding site" description="axial binding residue" evidence="35">
    <location>
        <position position="438"/>
    </location>
    <ligand>
        <name>heme</name>
        <dbReference type="ChEBI" id="CHEBI:30413"/>
    </ligand>
    <ligandPart>
        <name>Fe</name>
        <dbReference type="ChEBI" id="CHEBI:18248"/>
    </ligandPart>
</feature>
<comment type="catalytic activity">
    <reaction evidence="23">
        <text>32-hydroxylanosterol + reduced [NADPH--hemoprotein reductase] + O2 = 32-oxolanosterol + oxidized [NADPH--hemoprotein reductase] + 2 H2O + H(+)</text>
        <dbReference type="Rhea" id="RHEA:75107"/>
        <dbReference type="Rhea" id="RHEA-COMP:11964"/>
        <dbReference type="Rhea" id="RHEA-COMP:11965"/>
        <dbReference type="ChEBI" id="CHEBI:15377"/>
        <dbReference type="ChEBI" id="CHEBI:15378"/>
        <dbReference type="ChEBI" id="CHEBI:15379"/>
        <dbReference type="ChEBI" id="CHEBI:57618"/>
        <dbReference type="ChEBI" id="CHEBI:58210"/>
        <dbReference type="ChEBI" id="CHEBI:166681"/>
        <dbReference type="ChEBI" id="CHEBI:166806"/>
    </reaction>
    <physiologicalReaction direction="left-to-right" evidence="23">
        <dbReference type="Rhea" id="RHEA:75108"/>
    </physiologicalReaction>
</comment>
<evidence type="ECO:0000256" key="37">
    <source>
        <dbReference type="SAM" id="Phobius"/>
    </source>
</evidence>
<evidence type="ECO:0000256" key="20">
    <source>
        <dbReference type="ARBA" id="ARBA00037887"/>
    </source>
</evidence>
<dbReference type="Proteomes" id="UP000245119">
    <property type="component" value="Linkage Group LG5"/>
</dbReference>
<comment type="catalytic activity">
    <reaction evidence="30">
        <text>32-hydroxy-24,25-dihydrolanosterol + reduced [NADPH--hemoprotein reductase] + O2 = 32-oxo-24,25-dihydrolanosterol + oxidized [NADPH--hemoprotein reductase] + 2 H2O + H(+)</text>
        <dbReference type="Rhea" id="RHEA:75087"/>
        <dbReference type="Rhea" id="RHEA-COMP:11964"/>
        <dbReference type="Rhea" id="RHEA-COMP:11965"/>
        <dbReference type="ChEBI" id="CHEBI:15377"/>
        <dbReference type="ChEBI" id="CHEBI:15378"/>
        <dbReference type="ChEBI" id="CHEBI:15379"/>
        <dbReference type="ChEBI" id="CHEBI:57618"/>
        <dbReference type="ChEBI" id="CHEBI:58210"/>
        <dbReference type="ChEBI" id="CHEBI:87057"/>
        <dbReference type="ChEBI" id="CHEBI:87060"/>
    </reaction>
    <physiologicalReaction direction="left-to-right" evidence="30">
        <dbReference type="Rhea" id="RHEA:75088"/>
    </physiologicalReaction>
</comment>
<comment type="catalytic activity">
    <reaction evidence="31">
        <text>24,25-dihydrolanosterol + 3 reduced [NADPH--hemoprotein reductase] + 3 O2 = 4,4-dimethyl-8,14-cholestadien-3beta-ol + formate + 3 oxidized [NADPH--hemoprotein reductase] + 4 H2O + 4 H(+)</text>
        <dbReference type="Rhea" id="RHEA:45960"/>
        <dbReference type="Rhea" id="RHEA-COMP:11964"/>
        <dbReference type="Rhea" id="RHEA-COMP:11965"/>
        <dbReference type="ChEBI" id="CHEBI:15377"/>
        <dbReference type="ChEBI" id="CHEBI:15378"/>
        <dbReference type="ChEBI" id="CHEBI:15379"/>
        <dbReference type="ChEBI" id="CHEBI:15740"/>
        <dbReference type="ChEBI" id="CHEBI:28113"/>
        <dbReference type="ChEBI" id="CHEBI:57618"/>
        <dbReference type="ChEBI" id="CHEBI:58210"/>
        <dbReference type="ChEBI" id="CHEBI:78904"/>
    </reaction>
    <physiologicalReaction direction="left-to-right" evidence="31">
        <dbReference type="Rhea" id="RHEA:45961"/>
    </physiologicalReaction>
</comment>